<proteinExistence type="predicted"/>
<dbReference type="AlphaFoldDB" id="A0A0P9CX10"/>
<gene>
    <name evidence="1" type="ORF">AN477_07815</name>
</gene>
<dbReference type="OrthoDB" id="9930285at2"/>
<dbReference type="STRING" id="471514.AN477_07815"/>
<comment type="caution">
    <text evidence="1">The sequence shown here is derived from an EMBL/GenBank/DDBJ whole genome shotgun (WGS) entry which is preliminary data.</text>
</comment>
<dbReference type="RefSeq" id="WP_054968617.1">
    <property type="nucleotide sequence ID" value="NZ_LJCO01000037.1"/>
</dbReference>
<reference evidence="1 2" key="1">
    <citation type="submission" date="2015-09" db="EMBL/GenBank/DDBJ databases">
        <title>Draft genome sequence of Alicyclobacillus ferrooxydans DSM 22381.</title>
        <authorList>
            <person name="Hemp J."/>
        </authorList>
    </citation>
    <scope>NUCLEOTIDE SEQUENCE [LARGE SCALE GENOMIC DNA]</scope>
    <source>
        <strain evidence="1 2">TC-34</strain>
    </source>
</reference>
<name>A0A0P9CX10_9BACL</name>
<protein>
    <submittedName>
        <fullName evidence="1">Uncharacterized protein</fullName>
    </submittedName>
</protein>
<organism evidence="1 2">
    <name type="scientific">Alicyclobacillus ferrooxydans</name>
    <dbReference type="NCBI Taxonomy" id="471514"/>
    <lineage>
        <taxon>Bacteria</taxon>
        <taxon>Bacillati</taxon>
        <taxon>Bacillota</taxon>
        <taxon>Bacilli</taxon>
        <taxon>Bacillales</taxon>
        <taxon>Alicyclobacillaceae</taxon>
        <taxon>Alicyclobacillus</taxon>
    </lineage>
</organism>
<dbReference type="Proteomes" id="UP000050482">
    <property type="component" value="Unassembled WGS sequence"/>
</dbReference>
<evidence type="ECO:0000313" key="1">
    <source>
        <dbReference type="EMBL" id="KPV44303.1"/>
    </source>
</evidence>
<dbReference type="PATRIC" id="fig|471514.4.peg.4475"/>
<accession>A0A0P9CX10</accession>
<sequence>MRTWVKIGTITGIPAAALVTFGIVTVVHASSPMLNGHSAPAEPQLTQSQIDKVASTIQDIVMPDGYFVRTSNPPQFRSDQITHSKAEALHNPNIQEIILPYGTFVRAQQPTHKQN</sequence>
<evidence type="ECO:0000313" key="2">
    <source>
        <dbReference type="Proteomes" id="UP000050482"/>
    </source>
</evidence>
<dbReference type="EMBL" id="LJCO01000037">
    <property type="protein sequence ID" value="KPV44303.1"/>
    <property type="molecule type" value="Genomic_DNA"/>
</dbReference>
<keyword evidence="2" id="KW-1185">Reference proteome</keyword>